<accession>A0A1H6W1W6</accession>
<sequence length="687" mass="73751">MTELRLGLERPGAPVRAELFSQFFEHMSYATIGGLSAELVVNPTFVQQHHLQRWQIDELLANGAWTEAVWRGEEPAGRWMSAPIASGVSTQLFHDEAAHGVPLAWSAIGTVAPCVGRVGDGVRIRAGGLRQVIFVPTHRTSRLEIAVWARTVNDAGPLRLELRRRWSSKAGVAGELLAEAAVEIMDDRWAEHVATLDIAAAVAPTEPVELALLFDGDGLTLDRISVLPSDHADGLDPEVVAIAQGARIPELRWPGGNAVSYYHWRDGVGPQSLRPSRPNYAWGGIETHHIGTDEYVAFCRTIGARPHITVNMGTGTAEEAAAWVEYCNGSAETPMGRLRAAHGHPEPYGVDRWEIGNETYGSWQGGFVGPEENGRRFALFAEAMRAASPIPLMLHAAGNWFDLAPPRDGLVDVSNDGRWHGELLRQGVEHLDVVSIHGIPINDRFFEGVEPDAIHQALMAWCETALESQLPELLAELDAGTPPGREAIRLSVTEWGPIGASPGAASIENVDGAVWAVAFLGGLTGFGDRIEMASPNGFLHGGAIKKGGGVVYPDPVFSMVARMRALAGARPLPVEASGPTFRIDAPADLGRVEESVPYLRATALLMPSGDVSLLVASYRAQGEDVVEVPGGFTVRSAELFASAPGLRATPAVTEPARWEVLAVEEGAPLRFTLPARAAAWLELAVEG</sequence>
<evidence type="ECO:0000313" key="2">
    <source>
        <dbReference type="EMBL" id="SEJ10971.1"/>
    </source>
</evidence>
<gene>
    <name evidence="2" type="ORF">SAMN05421637_0806</name>
</gene>
<evidence type="ECO:0000313" key="3">
    <source>
        <dbReference type="Proteomes" id="UP000183315"/>
    </source>
</evidence>
<proteinExistence type="predicted"/>
<dbReference type="Gene3D" id="3.20.20.80">
    <property type="entry name" value="Glycosidases"/>
    <property type="match status" value="1"/>
</dbReference>
<protein>
    <submittedName>
        <fullName evidence="2">Alpha-N-arabinofuranosidase</fullName>
    </submittedName>
</protein>
<dbReference type="PANTHER" id="PTHR43576:SF2">
    <property type="entry name" value="INTRACELLULAR EXO-ALPHA-L-ARABINOFURANOSIDASE 2"/>
    <property type="match status" value="1"/>
</dbReference>
<dbReference type="GO" id="GO:0000272">
    <property type="term" value="P:polysaccharide catabolic process"/>
    <property type="evidence" value="ECO:0007669"/>
    <property type="project" value="TreeGrafter"/>
</dbReference>
<dbReference type="SUPFAM" id="SSF51445">
    <property type="entry name" value="(Trans)glycosidases"/>
    <property type="match status" value="1"/>
</dbReference>
<evidence type="ECO:0000259" key="1">
    <source>
        <dbReference type="Pfam" id="PF22848"/>
    </source>
</evidence>
<dbReference type="InterPro" id="IPR055235">
    <property type="entry name" value="ASD1_cat"/>
</dbReference>
<dbReference type="eggNOG" id="COG3534">
    <property type="taxonomic scope" value="Bacteria"/>
</dbReference>
<dbReference type="RefSeq" id="WP_052405585.1">
    <property type="nucleotide sequence ID" value="NZ_BBLU01000003.1"/>
</dbReference>
<name>A0A1H6W1W6_9MICO</name>
<feature type="domain" description="Alpha-L-arabinofuranosidase 1 catalytic" evidence="1">
    <location>
        <begin position="250"/>
        <end position="390"/>
    </location>
</feature>
<dbReference type="InterPro" id="IPR017853">
    <property type="entry name" value="GH"/>
</dbReference>
<dbReference type="STRING" id="1043493.SAMN05421637_0806"/>
<dbReference type="EMBL" id="FNZI01000002">
    <property type="protein sequence ID" value="SEJ10971.1"/>
    <property type="molecule type" value="Genomic_DNA"/>
</dbReference>
<dbReference type="PANTHER" id="PTHR43576">
    <property type="entry name" value="ALPHA-L-ARABINOFURANOSIDASE C-RELATED"/>
    <property type="match status" value="1"/>
</dbReference>
<dbReference type="AlphaFoldDB" id="A0A1H6W1W6"/>
<organism evidence="2 3">
    <name type="scientific">Demequina mangrovi</name>
    <dbReference type="NCBI Taxonomy" id="1043493"/>
    <lineage>
        <taxon>Bacteria</taxon>
        <taxon>Bacillati</taxon>
        <taxon>Actinomycetota</taxon>
        <taxon>Actinomycetes</taxon>
        <taxon>Micrococcales</taxon>
        <taxon>Demequinaceae</taxon>
        <taxon>Demequina</taxon>
    </lineage>
</organism>
<dbReference type="OrthoDB" id="9758333at2"/>
<reference evidence="3" key="1">
    <citation type="submission" date="2016-10" db="EMBL/GenBank/DDBJ databases">
        <authorList>
            <person name="Varghese N."/>
        </authorList>
    </citation>
    <scope>NUCLEOTIDE SEQUENCE [LARGE SCALE GENOMIC DNA]</scope>
    <source>
        <strain evidence="3">DSM 24868</strain>
    </source>
</reference>
<keyword evidence="3" id="KW-1185">Reference proteome</keyword>
<dbReference type="Pfam" id="PF22848">
    <property type="entry name" value="ASD1_dom"/>
    <property type="match status" value="1"/>
</dbReference>
<dbReference type="Proteomes" id="UP000183315">
    <property type="component" value="Unassembled WGS sequence"/>
</dbReference>